<gene>
    <name evidence="1" type="ORF">D9O31_25745</name>
</gene>
<comment type="caution">
    <text evidence="1">The sequence shown here is derived from an EMBL/GenBank/DDBJ whole genome shotgun (WGS) entry which is preliminary data.</text>
</comment>
<accession>A0A403T7P4</accession>
<organism evidence="1">
    <name type="scientific">Salmonella enterica</name>
    <name type="common">Salmonella choleraesuis</name>
    <dbReference type="NCBI Taxonomy" id="28901"/>
    <lineage>
        <taxon>Bacteria</taxon>
        <taxon>Pseudomonadati</taxon>
        <taxon>Pseudomonadota</taxon>
        <taxon>Gammaproteobacteria</taxon>
        <taxon>Enterobacterales</taxon>
        <taxon>Enterobacteriaceae</taxon>
        <taxon>Salmonella</taxon>
    </lineage>
</organism>
<dbReference type="EMBL" id="RWAH01000050">
    <property type="protein sequence ID" value="MMS79807.1"/>
    <property type="molecule type" value="Genomic_DNA"/>
</dbReference>
<dbReference type="Proteomes" id="UP000839526">
    <property type="component" value="Unassembled WGS sequence"/>
</dbReference>
<reference evidence="1" key="1">
    <citation type="submission" date="2018-10" db="EMBL/GenBank/DDBJ databases">
        <authorList>
            <consortium name="PulseNet: The National Subtyping Network for Foodborne Disease Surveillance"/>
            <person name="Tarr C.L."/>
            <person name="Trees E."/>
            <person name="Katz L.S."/>
            <person name="Carleton-Romer H.A."/>
            <person name="Stroika S."/>
            <person name="Kucerova Z."/>
            <person name="Roache K.F."/>
            <person name="Sabol A.L."/>
            <person name="Besser J."/>
            <person name="Gerner-Smidt P."/>
        </authorList>
    </citation>
    <scope>NUCLEOTIDE SEQUENCE [LARGE SCALE GENOMIC DNA]</scope>
    <source>
        <strain evidence="1">PNUSAS052121</strain>
    </source>
</reference>
<dbReference type="Pfam" id="PF06069">
    <property type="entry name" value="PerC"/>
    <property type="match status" value="1"/>
</dbReference>
<dbReference type="AlphaFoldDB" id="A0A403T7P4"/>
<name>A0A403T7P4_SALER</name>
<evidence type="ECO:0000313" key="1">
    <source>
        <dbReference type="EMBL" id="MMS79807.1"/>
    </source>
</evidence>
<protein>
    <submittedName>
        <fullName evidence="1">PerC family transcriptional regulator</fullName>
    </submittedName>
</protein>
<dbReference type="InterPro" id="IPR024684">
    <property type="entry name" value="Tscrpt_act_PerC/SfV_Orf40"/>
</dbReference>
<proteinExistence type="predicted"/>
<sequence>MSLLADVQKFIELNRGVTAKELAATFSDYRRTAVQQAASRLYRCKRVNRRLHGKVFRYYSGKDEAVILTLRQKKPRAASRYTGSGDPKVIATLVSDAEKLESRGLFRRAATVWMQAFDESLLIGEREAFTRRCQKCIASCKKPVRPGEQIYLAGRFVGDVE</sequence>